<proteinExistence type="predicted"/>
<protein>
    <submittedName>
        <fullName evidence="1">Uncharacterized protein</fullName>
    </submittedName>
</protein>
<dbReference type="Proteomes" id="UP001500711">
    <property type="component" value="Unassembled WGS sequence"/>
</dbReference>
<dbReference type="EMBL" id="BAABBE010000006">
    <property type="protein sequence ID" value="GAA3637819.1"/>
    <property type="molecule type" value="Genomic_DNA"/>
</dbReference>
<reference evidence="2" key="1">
    <citation type="journal article" date="2019" name="Int. J. Syst. Evol. Microbiol.">
        <title>The Global Catalogue of Microorganisms (GCM) 10K type strain sequencing project: providing services to taxonomists for standard genome sequencing and annotation.</title>
        <authorList>
            <consortium name="The Broad Institute Genomics Platform"/>
            <consortium name="The Broad Institute Genome Sequencing Center for Infectious Disease"/>
            <person name="Wu L."/>
            <person name="Ma J."/>
        </authorList>
    </citation>
    <scope>NUCLEOTIDE SEQUENCE [LARGE SCALE GENOMIC DNA]</scope>
    <source>
        <strain evidence="2">JCM 17494</strain>
    </source>
</reference>
<dbReference type="RefSeq" id="WP_346129835.1">
    <property type="nucleotide sequence ID" value="NZ_BAABBE010000006.1"/>
</dbReference>
<comment type="caution">
    <text evidence="1">The sequence shown here is derived from an EMBL/GenBank/DDBJ whole genome shotgun (WGS) entry which is preliminary data.</text>
</comment>
<organism evidence="1 2">
    <name type="scientific">Lentzea roselyniae</name>
    <dbReference type="NCBI Taxonomy" id="531940"/>
    <lineage>
        <taxon>Bacteria</taxon>
        <taxon>Bacillati</taxon>
        <taxon>Actinomycetota</taxon>
        <taxon>Actinomycetes</taxon>
        <taxon>Pseudonocardiales</taxon>
        <taxon>Pseudonocardiaceae</taxon>
        <taxon>Lentzea</taxon>
    </lineage>
</organism>
<gene>
    <name evidence="1" type="ORF">GCM10022267_25360</name>
</gene>
<name>A0ABP7APY7_9PSEU</name>
<evidence type="ECO:0000313" key="1">
    <source>
        <dbReference type="EMBL" id="GAA3637819.1"/>
    </source>
</evidence>
<keyword evidence="2" id="KW-1185">Reference proteome</keyword>
<sequence length="78" mass="9086">MDAISRYLDLVDEIMRQYPDQREGQAHYNALRMGWPHLEAQVLGTDRDCYSSDKALPRLLAWIDQVLPHEEQHPDVPA</sequence>
<evidence type="ECO:0000313" key="2">
    <source>
        <dbReference type="Proteomes" id="UP001500711"/>
    </source>
</evidence>
<accession>A0ABP7APY7</accession>